<feature type="region of interest" description="Disordered" evidence="1">
    <location>
        <begin position="350"/>
        <end position="380"/>
    </location>
</feature>
<dbReference type="EMBL" id="CAVNYO010000158">
    <property type="protein sequence ID" value="CAK5270161.1"/>
    <property type="molecule type" value="Genomic_DNA"/>
</dbReference>
<comment type="caution">
    <text evidence="3">The sequence shown here is derived from an EMBL/GenBank/DDBJ whole genome shotgun (WGS) entry which is preliminary data.</text>
</comment>
<evidence type="ECO:0000313" key="4">
    <source>
        <dbReference type="Proteomes" id="UP001295794"/>
    </source>
</evidence>
<keyword evidence="2" id="KW-0472">Membrane</keyword>
<evidence type="ECO:0008006" key="5">
    <source>
        <dbReference type="Google" id="ProtNLM"/>
    </source>
</evidence>
<organism evidence="3 4">
    <name type="scientific">Mycena citricolor</name>
    <dbReference type="NCBI Taxonomy" id="2018698"/>
    <lineage>
        <taxon>Eukaryota</taxon>
        <taxon>Fungi</taxon>
        <taxon>Dikarya</taxon>
        <taxon>Basidiomycota</taxon>
        <taxon>Agaricomycotina</taxon>
        <taxon>Agaricomycetes</taxon>
        <taxon>Agaricomycetidae</taxon>
        <taxon>Agaricales</taxon>
        <taxon>Marasmiineae</taxon>
        <taxon>Mycenaceae</taxon>
        <taxon>Mycena</taxon>
    </lineage>
</organism>
<name>A0AAD2Q2X4_9AGAR</name>
<protein>
    <recommendedName>
        <fullName evidence="5">Transmembrane protein</fullName>
    </recommendedName>
</protein>
<proteinExistence type="predicted"/>
<feature type="transmembrane region" description="Helical" evidence="2">
    <location>
        <begin position="58"/>
        <end position="83"/>
    </location>
</feature>
<accession>A0AAD2Q2X4</accession>
<dbReference type="AlphaFoldDB" id="A0AAD2Q2X4"/>
<feature type="transmembrane region" description="Helical" evidence="2">
    <location>
        <begin position="89"/>
        <end position="109"/>
    </location>
</feature>
<keyword evidence="2" id="KW-1133">Transmembrane helix</keyword>
<keyword evidence="2" id="KW-0812">Transmembrane</keyword>
<dbReference type="Proteomes" id="UP001295794">
    <property type="component" value="Unassembled WGS sequence"/>
</dbReference>
<evidence type="ECO:0000313" key="3">
    <source>
        <dbReference type="EMBL" id="CAK5270161.1"/>
    </source>
</evidence>
<evidence type="ECO:0000256" key="1">
    <source>
        <dbReference type="SAM" id="MobiDB-lite"/>
    </source>
</evidence>
<keyword evidence="4" id="KW-1185">Reference proteome</keyword>
<feature type="transmembrane region" description="Helical" evidence="2">
    <location>
        <begin position="239"/>
        <end position="262"/>
    </location>
</feature>
<sequence>MDSIPFSATPSSRIRERLTRLETAYVDPCRQFLQESYEQHPFSTTSLAIFAASSFGPLVTLLAIGSLAIIALIAVSFVVAGAIVLSSVVLLTTTLASSFITTFLVTKALERLQSARARLATKQPPVETANVAEPEIASPIKPSTATHATLSFIDDLASRLPSLFKERIPFPLRRWPFGRKARFALLIVGGQLFSNIRLPRVLRYTVPYSVLFGSSFFGPRPPFLQRLPGLPFVIIKFTLFRLPMRVVGWKFPLIVAGLYLVVHSKRNRANASRLVQLVLQKVRETAKNVRVPEEEEIARALAPLFTALSAALGVVLTNLIPEPAQEPAAPVNESESVDMLPSVTVPQAEVPEALAGVSEENESRNSGLRARRVQSFGDEE</sequence>
<evidence type="ECO:0000256" key="2">
    <source>
        <dbReference type="SAM" id="Phobius"/>
    </source>
</evidence>
<gene>
    <name evidence="3" type="ORF">MYCIT1_LOCUS14328</name>
</gene>
<reference evidence="3" key="1">
    <citation type="submission" date="2023-11" db="EMBL/GenBank/DDBJ databases">
        <authorList>
            <person name="De Vega J J."/>
            <person name="De Vega J J."/>
        </authorList>
    </citation>
    <scope>NUCLEOTIDE SEQUENCE</scope>
</reference>